<evidence type="ECO:0000256" key="2">
    <source>
        <dbReference type="ARBA" id="ARBA00023002"/>
    </source>
</evidence>
<reference evidence="5" key="1">
    <citation type="submission" date="2018-07" db="EMBL/GenBank/DDBJ databases">
        <authorList>
            <person name="Zhao J."/>
        </authorList>
    </citation>
    <scope>NUCLEOTIDE SEQUENCE [LARGE SCALE GENOMIC DNA]</scope>
    <source>
        <strain evidence="5">GSSD-12</strain>
    </source>
</reference>
<dbReference type="InterPro" id="IPR036291">
    <property type="entry name" value="NAD(P)-bd_dom_sf"/>
</dbReference>
<dbReference type="CDD" id="cd05289">
    <property type="entry name" value="MDR_like_2"/>
    <property type="match status" value="1"/>
</dbReference>
<dbReference type="Gene3D" id="3.90.180.10">
    <property type="entry name" value="Medium-chain alcohol dehydrogenases, catalytic domain"/>
    <property type="match status" value="1"/>
</dbReference>
<organism evidence="4 5">
    <name type="scientific">Streptomyces paludis</name>
    <dbReference type="NCBI Taxonomy" id="2282738"/>
    <lineage>
        <taxon>Bacteria</taxon>
        <taxon>Bacillati</taxon>
        <taxon>Actinomycetota</taxon>
        <taxon>Actinomycetes</taxon>
        <taxon>Kitasatosporales</taxon>
        <taxon>Streptomycetaceae</taxon>
        <taxon>Streptomyces</taxon>
    </lineage>
</organism>
<gene>
    <name evidence="4" type="ORF">DVK44_35960</name>
</gene>
<dbReference type="GO" id="GO:0003960">
    <property type="term" value="F:quinone reductase (NADPH) activity"/>
    <property type="evidence" value="ECO:0007669"/>
    <property type="project" value="TreeGrafter"/>
</dbReference>
<dbReference type="InterPro" id="IPR020843">
    <property type="entry name" value="ER"/>
</dbReference>
<dbReference type="RefSeq" id="WP_114664740.1">
    <property type="nucleotide sequence ID" value="NZ_CP031194.1"/>
</dbReference>
<dbReference type="EMBL" id="CP031194">
    <property type="protein sequence ID" value="AXG82200.1"/>
    <property type="molecule type" value="Genomic_DNA"/>
</dbReference>
<dbReference type="GO" id="GO:0005829">
    <property type="term" value="C:cytosol"/>
    <property type="evidence" value="ECO:0007669"/>
    <property type="project" value="TreeGrafter"/>
</dbReference>
<dbReference type="KEGG" id="spad:DVK44_35960"/>
<dbReference type="PANTHER" id="PTHR48106:SF13">
    <property type="entry name" value="QUINONE OXIDOREDUCTASE-RELATED"/>
    <property type="match status" value="1"/>
</dbReference>
<dbReference type="Pfam" id="PF13602">
    <property type="entry name" value="ADH_zinc_N_2"/>
    <property type="match status" value="1"/>
</dbReference>
<dbReference type="AlphaFoldDB" id="A0A345HZS6"/>
<dbReference type="GO" id="GO:0035925">
    <property type="term" value="F:mRNA 3'-UTR AU-rich region binding"/>
    <property type="evidence" value="ECO:0007669"/>
    <property type="project" value="TreeGrafter"/>
</dbReference>
<proteinExistence type="predicted"/>
<dbReference type="InterPro" id="IPR011032">
    <property type="entry name" value="GroES-like_sf"/>
</dbReference>
<feature type="domain" description="Enoyl reductase (ER)" evidence="3">
    <location>
        <begin position="10"/>
        <end position="304"/>
    </location>
</feature>
<dbReference type="PANTHER" id="PTHR48106">
    <property type="entry name" value="QUINONE OXIDOREDUCTASE PIG3-RELATED"/>
    <property type="match status" value="1"/>
</dbReference>
<name>A0A345HZS6_9ACTN</name>
<accession>A0A345HZS6</accession>
<evidence type="ECO:0000313" key="5">
    <source>
        <dbReference type="Proteomes" id="UP000253868"/>
    </source>
</evidence>
<keyword evidence="1" id="KW-0521">NADP</keyword>
<dbReference type="SUPFAM" id="SSF50129">
    <property type="entry name" value="GroES-like"/>
    <property type="match status" value="1"/>
</dbReference>
<dbReference type="SMART" id="SM00829">
    <property type="entry name" value="PKS_ER"/>
    <property type="match status" value="1"/>
</dbReference>
<keyword evidence="5" id="KW-1185">Reference proteome</keyword>
<sequence>MKAVTVTEFGTPPELREVPEPTVGPGRILVRVEASSVNWLDAGIAQGVFQDVAPHESPVTLGRDFAGVVEAVGPGVTGVKAGVRVFGEVPLGVPIGNGAWAERIVIGTDAFVPTPAGVDTVTAGAAGLAAVTAVMTFDALDLRPGQTLAVVGATGGVGGMVAQLARAAGAVVVAPGLSEDETYLHGLGVTAVLPRGGDVVAVVRERYPEGVDALVDAVTSYRPTPYASAVGDGGRIASPTGAAGEGRGRTNIVHAPTAGILRRVALYLEDGTITVTVGRTFALSEAPEALRALTGGHTRGKIALRVA</sequence>
<dbReference type="SUPFAM" id="SSF51735">
    <property type="entry name" value="NAD(P)-binding Rossmann-fold domains"/>
    <property type="match status" value="1"/>
</dbReference>
<dbReference type="Gene3D" id="3.40.50.720">
    <property type="entry name" value="NAD(P)-binding Rossmann-like Domain"/>
    <property type="match status" value="1"/>
</dbReference>
<protein>
    <submittedName>
        <fullName evidence="4">NADP-dependent oxidoreductase</fullName>
    </submittedName>
</protein>
<dbReference type="InterPro" id="IPR013154">
    <property type="entry name" value="ADH-like_N"/>
</dbReference>
<evidence type="ECO:0000313" key="4">
    <source>
        <dbReference type="EMBL" id="AXG82200.1"/>
    </source>
</evidence>
<keyword evidence="2" id="KW-0560">Oxidoreductase</keyword>
<dbReference type="GO" id="GO:0070402">
    <property type="term" value="F:NADPH binding"/>
    <property type="evidence" value="ECO:0007669"/>
    <property type="project" value="TreeGrafter"/>
</dbReference>
<evidence type="ECO:0000259" key="3">
    <source>
        <dbReference type="SMART" id="SM00829"/>
    </source>
</evidence>
<evidence type="ECO:0000256" key="1">
    <source>
        <dbReference type="ARBA" id="ARBA00022857"/>
    </source>
</evidence>
<dbReference type="Pfam" id="PF08240">
    <property type="entry name" value="ADH_N"/>
    <property type="match status" value="1"/>
</dbReference>
<dbReference type="Proteomes" id="UP000253868">
    <property type="component" value="Chromosome"/>
</dbReference>
<dbReference type="OrthoDB" id="3727682at2"/>